<protein>
    <submittedName>
        <fullName evidence="1">Uncharacterized protein</fullName>
    </submittedName>
</protein>
<keyword evidence="2" id="KW-1185">Reference proteome</keyword>
<sequence length="135" mass="16079">MSLKEFKKNYIEFLENLPKYLKKAKELLKKEYIDYSYDEIEEFIKLYAENYKNPNGISYYELSNVLYAYLGTAFVNYQGGNWELSEVKTDEAYGTPTIVNWGGKDYPWTRCSPFVWKLIIEENGNLRRPIHRVFA</sequence>
<evidence type="ECO:0000313" key="2">
    <source>
        <dbReference type="Proteomes" id="UP000356253"/>
    </source>
</evidence>
<dbReference type="EMBL" id="CABVMM010000005">
    <property type="protein sequence ID" value="VVV00300.1"/>
    <property type="molecule type" value="Genomic_DNA"/>
</dbReference>
<accession>A0AC61Y7D6</accession>
<dbReference type="Proteomes" id="UP000356253">
    <property type="component" value="Unassembled WGS sequence"/>
</dbReference>
<name>A0AC61Y7D6_9FLAO</name>
<gene>
    <name evidence="1" type="ORF">FVB9532_01569</name>
</gene>
<comment type="caution">
    <text evidence="1">The sequence shown here is derived from an EMBL/GenBank/DDBJ whole genome shotgun (WGS) entry which is preliminary data.</text>
</comment>
<evidence type="ECO:0000313" key="1">
    <source>
        <dbReference type="EMBL" id="VVV00300.1"/>
    </source>
</evidence>
<reference evidence="1" key="1">
    <citation type="submission" date="2019-09" db="EMBL/GenBank/DDBJ databases">
        <authorList>
            <person name="Rodrigo-Torres L."/>
            <person name="Arahal R. D."/>
            <person name="Lucena T."/>
        </authorList>
    </citation>
    <scope>NUCLEOTIDE SEQUENCE</scope>
    <source>
        <strain evidence="1">ISS653</strain>
    </source>
</reference>
<organism evidence="1 2">
    <name type="scientific">Mesonia oceanica</name>
    <dbReference type="NCBI Taxonomy" id="2687242"/>
    <lineage>
        <taxon>Bacteria</taxon>
        <taxon>Pseudomonadati</taxon>
        <taxon>Bacteroidota</taxon>
        <taxon>Flavobacteriia</taxon>
        <taxon>Flavobacteriales</taxon>
        <taxon>Flavobacteriaceae</taxon>
        <taxon>Mesonia</taxon>
    </lineage>
</organism>
<proteinExistence type="predicted"/>